<evidence type="ECO:0000256" key="1">
    <source>
        <dbReference type="ARBA" id="ARBA00006484"/>
    </source>
</evidence>
<feature type="domain" description="Ketoreductase" evidence="4">
    <location>
        <begin position="7"/>
        <end position="191"/>
    </location>
</feature>
<dbReference type="PRINTS" id="PR00080">
    <property type="entry name" value="SDRFAMILY"/>
</dbReference>
<dbReference type="PRINTS" id="PR00081">
    <property type="entry name" value="GDHRDH"/>
</dbReference>
<evidence type="ECO:0000313" key="5">
    <source>
        <dbReference type="EMBL" id="HED10974.1"/>
    </source>
</evidence>
<dbReference type="CDD" id="cd05339">
    <property type="entry name" value="17beta-HSDXI-like_SDR_c"/>
    <property type="match status" value="1"/>
</dbReference>
<accession>A0A7V1LMY6</accession>
<dbReference type="Pfam" id="PF00106">
    <property type="entry name" value="adh_short"/>
    <property type="match status" value="1"/>
</dbReference>
<dbReference type="InterPro" id="IPR057326">
    <property type="entry name" value="KR_dom"/>
</dbReference>
<dbReference type="SMART" id="SM00822">
    <property type="entry name" value="PKS_KR"/>
    <property type="match status" value="1"/>
</dbReference>
<comment type="caution">
    <text evidence="5">The sequence shown here is derived from an EMBL/GenBank/DDBJ whole genome shotgun (WGS) entry which is preliminary data.</text>
</comment>
<dbReference type="EMBL" id="DRLD01000272">
    <property type="protein sequence ID" value="HED10974.1"/>
    <property type="molecule type" value="Genomic_DNA"/>
</dbReference>
<evidence type="ECO:0000256" key="3">
    <source>
        <dbReference type="RuleBase" id="RU000363"/>
    </source>
</evidence>
<dbReference type="Gene3D" id="3.40.50.720">
    <property type="entry name" value="NAD(P)-binding Rossmann-like Domain"/>
    <property type="match status" value="1"/>
</dbReference>
<organism evidence="5">
    <name type="scientific">Caldithrix abyssi</name>
    <dbReference type="NCBI Taxonomy" id="187145"/>
    <lineage>
        <taxon>Bacteria</taxon>
        <taxon>Pseudomonadati</taxon>
        <taxon>Calditrichota</taxon>
        <taxon>Calditrichia</taxon>
        <taxon>Calditrichales</taxon>
        <taxon>Calditrichaceae</taxon>
        <taxon>Caldithrix</taxon>
    </lineage>
</organism>
<dbReference type="PANTHER" id="PTHR24322:SF736">
    <property type="entry name" value="RETINOL DEHYDROGENASE 10"/>
    <property type="match status" value="1"/>
</dbReference>
<dbReference type="InterPro" id="IPR020904">
    <property type="entry name" value="Sc_DH/Rdtase_CS"/>
</dbReference>
<name>A0A7V1LMY6_CALAY</name>
<protein>
    <submittedName>
        <fullName evidence="5">SDR family NAD(P)-dependent oxidoreductase</fullName>
    </submittedName>
</protein>
<reference evidence="5" key="1">
    <citation type="journal article" date="2020" name="mSystems">
        <title>Genome- and Community-Level Interaction Insights into Carbon Utilization and Element Cycling Functions of Hydrothermarchaeota in Hydrothermal Sediment.</title>
        <authorList>
            <person name="Zhou Z."/>
            <person name="Liu Y."/>
            <person name="Xu W."/>
            <person name="Pan J."/>
            <person name="Luo Z.H."/>
            <person name="Li M."/>
        </authorList>
    </citation>
    <scope>NUCLEOTIDE SEQUENCE [LARGE SCALE GENOMIC DNA]</scope>
    <source>
        <strain evidence="5">HyVt-456</strain>
    </source>
</reference>
<dbReference type="AlphaFoldDB" id="A0A7V1LMY6"/>
<dbReference type="SUPFAM" id="SSF51735">
    <property type="entry name" value="NAD(P)-binding Rossmann-fold domains"/>
    <property type="match status" value="1"/>
</dbReference>
<feature type="non-terminal residue" evidence="5">
    <location>
        <position position="273"/>
    </location>
</feature>
<dbReference type="InterPro" id="IPR036291">
    <property type="entry name" value="NAD(P)-bd_dom_sf"/>
</dbReference>
<keyword evidence="2" id="KW-0560">Oxidoreductase</keyword>
<evidence type="ECO:0000256" key="2">
    <source>
        <dbReference type="ARBA" id="ARBA00023002"/>
    </source>
</evidence>
<dbReference type="PROSITE" id="PS00061">
    <property type="entry name" value="ADH_SHORT"/>
    <property type="match status" value="1"/>
</dbReference>
<proteinExistence type="inferred from homology"/>
<dbReference type="GO" id="GO:0016616">
    <property type="term" value="F:oxidoreductase activity, acting on the CH-OH group of donors, NAD or NADP as acceptor"/>
    <property type="evidence" value="ECO:0007669"/>
    <property type="project" value="TreeGrafter"/>
</dbReference>
<gene>
    <name evidence="5" type="ORF">ENJ10_09820</name>
</gene>
<comment type="similarity">
    <text evidence="1 3">Belongs to the short-chain dehydrogenases/reductases (SDR) family.</text>
</comment>
<sequence length="273" mass="29862">MSDIRGKTVLITGAAGDLGRALCRELLTQNPAVLMLVDKNPRGLEDVKSGLSGKDTTILTYHCDLSDHRQCSKLSGRLLAANKQPHILIHNAGILSSKSFRECTDEEIEHTFQVNAAALFWLTSPLLGSMLKSGTGHIITIASAGGLIASAGLGAYSASKFAAVGFHETLRRELRRQKSPVKTTLVCPWYIRTAMVPQVKSARPLLLPILEADDVARKTIRAILKNRPRLYMPPLLYTIPLLRILPVAFLDRILDWFGVDKAAESISPGQHLP</sequence>
<dbReference type="PANTHER" id="PTHR24322">
    <property type="entry name" value="PKSB"/>
    <property type="match status" value="1"/>
</dbReference>
<dbReference type="InterPro" id="IPR002347">
    <property type="entry name" value="SDR_fam"/>
</dbReference>
<evidence type="ECO:0000259" key="4">
    <source>
        <dbReference type="SMART" id="SM00822"/>
    </source>
</evidence>
<dbReference type="Proteomes" id="UP000886005">
    <property type="component" value="Unassembled WGS sequence"/>
</dbReference>